<dbReference type="InterPro" id="IPR037175">
    <property type="entry name" value="KFase_sf"/>
</dbReference>
<dbReference type="Proteomes" id="UP001570511">
    <property type="component" value="Unassembled WGS sequence"/>
</dbReference>
<protein>
    <submittedName>
        <fullName evidence="1">Cyclase family protein</fullName>
        <ecNumber evidence="1">3.5.-.-</ecNumber>
    </submittedName>
</protein>
<dbReference type="AlphaFoldDB" id="A0ABD5MEV9"/>
<organism evidence="1 2">
    <name type="scientific">Halobellus rubicundus</name>
    <dbReference type="NCBI Taxonomy" id="2996466"/>
    <lineage>
        <taxon>Archaea</taxon>
        <taxon>Methanobacteriati</taxon>
        <taxon>Methanobacteriota</taxon>
        <taxon>Stenosarchaea group</taxon>
        <taxon>Halobacteria</taxon>
        <taxon>Halobacteriales</taxon>
        <taxon>Haloferacaceae</taxon>
        <taxon>Halobellus</taxon>
    </lineage>
</organism>
<comment type="caution">
    <text evidence="1">The sequence shown here is derived from an EMBL/GenBank/DDBJ whole genome shotgun (WGS) entry which is preliminary data.</text>
</comment>
<dbReference type="PANTHER" id="PTHR31118">
    <property type="entry name" value="CYCLASE-LIKE PROTEIN 2"/>
    <property type="match status" value="1"/>
</dbReference>
<dbReference type="Pfam" id="PF04199">
    <property type="entry name" value="Cyclase"/>
    <property type="match status" value="1"/>
</dbReference>
<dbReference type="SUPFAM" id="SSF102198">
    <property type="entry name" value="Putative cyclase"/>
    <property type="match status" value="1"/>
</dbReference>
<evidence type="ECO:0000313" key="1">
    <source>
        <dbReference type="EMBL" id="MFA1611508.1"/>
    </source>
</evidence>
<dbReference type="EC" id="3.5.-.-" evidence="1"/>
<reference evidence="1 2" key="1">
    <citation type="submission" date="2024-08" db="EMBL/GenBank/DDBJ databases">
        <title>Halobellus sp. MBLA0158 whole genome sequence.</title>
        <authorList>
            <person name="Hwang C.Y."/>
            <person name="Cho E.-S."/>
            <person name="Seo M.-J."/>
        </authorList>
    </citation>
    <scope>NUCLEOTIDE SEQUENCE [LARGE SCALE GENOMIC DNA]</scope>
    <source>
        <strain evidence="1 2">MBLA0158</strain>
    </source>
</reference>
<dbReference type="PANTHER" id="PTHR31118:SF32">
    <property type="entry name" value="KYNURENINE FORMAMIDASE"/>
    <property type="match status" value="1"/>
</dbReference>
<accession>A0ABD5MEV9</accession>
<keyword evidence="1" id="KW-0378">Hydrolase</keyword>
<proteinExistence type="predicted"/>
<dbReference type="GO" id="GO:0016787">
    <property type="term" value="F:hydrolase activity"/>
    <property type="evidence" value="ECO:0007669"/>
    <property type="project" value="UniProtKB-KW"/>
</dbReference>
<dbReference type="InterPro" id="IPR007325">
    <property type="entry name" value="KFase/CYL"/>
</dbReference>
<name>A0ABD5MEV9_9EURY</name>
<dbReference type="EMBL" id="JBGNYA010000001">
    <property type="protein sequence ID" value="MFA1611508.1"/>
    <property type="molecule type" value="Genomic_DNA"/>
</dbReference>
<keyword evidence="2" id="KW-1185">Reference proteome</keyword>
<gene>
    <name evidence="1" type="ORF">OS889_10905</name>
</gene>
<evidence type="ECO:0000313" key="2">
    <source>
        <dbReference type="Proteomes" id="UP001570511"/>
    </source>
</evidence>
<dbReference type="RefSeq" id="WP_372389802.1">
    <property type="nucleotide sequence ID" value="NZ_JBGNYA010000001.1"/>
</dbReference>
<sequence>MSRGPDAGSTEGDGVDRDIVDLTRPVESGMPTYPGDPEVRIEPHATHTDDGYRVSRIALGSHAGTHVDAPAHTEPDGATLGSFSLADLRFRARVVDCRGAGANEAIGAAALDPLPLDDVGAVVFRTGWSDAWGTGRMTDHPYLAPETARRCAEAGVAVAVDALSPDPTGGDGFDAHRALLGAGLPIVENVRDLGTLPDRAFELCVVPLAVDVDGAPARVFARV</sequence>
<dbReference type="Gene3D" id="3.50.30.50">
    <property type="entry name" value="Putative cyclase"/>
    <property type="match status" value="1"/>
</dbReference>